<dbReference type="eggNOG" id="ENOG502QR4C">
    <property type="taxonomic scope" value="Eukaryota"/>
</dbReference>
<organism evidence="5 6">
    <name type="scientific">Setaria italica</name>
    <name type="common">Foxtail millet</name>
    <name type="synonym">Panicum italicum</name>
    <dbReference type="NCBI Taxonomy" id="4555"/>
    <lineage>
        <taxon>Eukaryota</taxon>
        <taxon>Viridiplantae</taxon>
        <taxon>Streptophyta</taxon>
        <taxon>Embryophyta</taxon>
        <taxon>Tracheophyta</taxon>
        <taxon>Spermatophyta</taxon>
        <taxon>Magnoliopsida</taxon>
        <taxon>Liliopsida</taxon>
        <taxon>Poales</taxon>
        <taxon>Poaceae</taxon>
        <taxon>PACMAD clade</taxon>
        <taxon>Panicoideae</taxon>
        <taxon>Panicodae</taxon>
        <taxon>Paniceae</taxon>
        <taxon>Cenchrinae</taxon>
        <taxon>Setaria</taxon>
    </lineage>
</organism>
<dbReference type="GO" id="GO:0005634">
    <property type="term" value="C:nucleus"/>
    <property type="evidence" value="ECO:0007669"/>
    <property type="project" value="UniProtKB-SubCell"/>
</dbReference>
<dbReference type="InterPro" id="IPR004330">
    <property type="entry name" value="FAR1_DNA_bnd_dom"/>
</dbReference>
<dbReference type="PANTHER" id="PTHR31669:SF217">
    <property type="entry name" value="PROTEIN FAR1-RELATED SEQUENCE"/>
    <property type="match status" value="1"/>
</dbReference>
<dbReference type="PANTHER" id="PTHR31669">
    <property type="entry name" value="PROTEIN FAR1-RELATED SEQUENCE 10-RELATED"/>
    <property type="match status" value="1"/>
</dbReference>
<feature type="domain" description="FAR1" evidence="3">
    <location>
        <begin position="56"/>
        <end position="98"/>
    </location>
</feature>
<dbReference type="OMA" id="QRICGYC"/>
<evidence type="ECO:0000256" key="2">
    <source>
        <dbReference type="SAM" id="MobiDB-lite"/>
    </source>
</evidence>
<dbReference type="InterPro" id="IPR018289">
    <property type="entry name" value="MULE_transposase_dom"/>
</dbReference>
<dbReference type="EMBL" id="AGNK02002275">
    <property type="status" value="NOT_ANNOTATED_CDS"/>
    <property type="molecule type" value="Genomic_DNA"/>
</dbReference>
<dbReference type="GO" id="GO:0008270">
    <property type="term" value="F:zinc ion binding"/>
    <property type="evidence" value="ECO:0007669"/>
    <property type="project" value="UniProtKB-UniRule"/>
</dbReference>
<keyword evidence="1" id="KW-0539">Nucleus</keyword>
<keyword evidence="1" id="KW-0863">Zinc-finger</keyword>
<dbReference type="GO" id="GO:0006355">
    <property type="term" value="P:regulation of DNA-templated transcription"/>
    <property type="evidence" value="ECO:0007669"/>
    <property type="project" value="UniProtKB-UniRule"/>
</dbReference>
<dbReference type="InterPro" id="IPR031052">
    <property type="entry name" value="FHY3/FAR1"/>
</dbReference>
<feature type="domain" description="MULE transposase" evidence="4">
    <location>
        <begin position="192"/>
        <end position="251"/>
    </location>
</feature>
<evidence type="ECO:0000313" key="5">
    <source>
        <dbReference type="EnsemblPlants" id="KQL09821"/>
    </source>
</evidence>
<reference evidence="5" key="2">
    <citation type="submission" date="2018-08" db="UniProtKB">
        <authorList>
            <consortium name="EnsemblPlants"/>
        </authorList>
    </citation>
    <scope>IDENTIFICATION</scope>
    <source>
        <strain evidence="5">Yugu1</strain>
    </source>
</reference>
<protein>
    <recommendedName>
        <fullName evidence="1">Protein FAR1-RELATED SEQUENCE</fullName>
    </recommendedName>
</protein>
<name>K3Y2I3_SETIT</name>
<dbReference type="AlphaFoldDB" id="K3Y2I3"/>
<evidence type="ECO:0000259" key="4">
    <source>
        <dbReference type="Pfam" id="PF10551"/>
    </source>
</evidence>
<sequence length="660" mass="75677">MDGATSTPTPEVSPVLLMPQSPEPEVNGARVTPLQHVSLETMATPDPERTYLHPGEERVREKMSMRCGCKAFVKIKWNQKKDYWFFERIRLEHNHPLHPSPTVTQFLRIQKDKDPIVMGIVDQMHRCDASHNTTVNVLAELYGGRQNFTFTEMDLRNRKAATAREERENDIPKLLEFFREMKAHNEYFYYELQDEQANTFEWLFGAFKNCMSGGRDPRCILTDQDSSMAAAIKKVFKQTQHRLCRWHMLKKYKAELKKLYKIHDGLKIKLITIINHPLTPTEFEFAWNELVDEYGIREDDTIQGLWESRKLWVAAYFKPLYCGRMTSTQRSESVNKMIKGSGFTGHMTCMSKFARRMLDFIQHTNHTAGGETHWSQAGNWRLTLQPFDGHLSRVYTRAVYKKYRETYIYSTAFRIDPHPTEVDVYLVTHTDQSWQYAWFQHSFRVEADVRSEYIMKRYTRGARTMVPWDRHDIVTSVPGCESDQYKTKKLVEIAMAAVRACRKTSLGFEKGCEQLSALVEWGESIAKGTGASHVGDHTEEQSDVIPHTIGEPAASLAEQDAAVDTAVQISECAPREARTKGRKRGGRHVVNEHASSSKAQGQRICGYCGSLGHYTTGCDLNPDNINKKRGAGGSLRGKMGRKRGRPPTKRQLEDEFNGVA</sequence>
<keyword evidence="1" id="KW-0479">Metal-binding</keyword>
<keyword evidence="6" id="KW-1185">Reference proteome</keyword>
<keyword evidence="1" id="KW-0862">Zinc</keyword>
<accession>K3Y2I3</accession>
<dbReference type="Proteomes" id="UP000004995">
    <property type="component" value="Unassembled WGS sequence"/>
</dbReference>
<dbReference type="Pfam" id="PF03101">
    <property type="entry name" value="FAR1"/>
    <property type="match status" value="1"/>
</dbReference>
<evidence type="ECO:0000259" key="3">
    <source>
        <dbReference type="Pfam" id="PF03101"/>
    </source>
</evidence>
<feature type="region of interest" description="Disordered" evidence="2">
    <location>
        <begin position="1"/>
        <end position="23"/>
    </location>
</feature>
<dbReference type="HOGENOM" id="CLU_008459_11_0_1"/>
<feature type="region of interest" description="Disordered" evidence="2">
    <location>
        <begin position="575"/>
        <end position="596"/>
    </location>
</feature>
<dbReference type="InParanoid" id="K3Y2I3"/>
<dbReference type="Pfam" id="PF10551">
    <property type="entry name" value="MULE"/>
    <property type="match status" value="1"/>
</dbReference>
<dbReference type="Gramene" id="KQL09821">
    <property type="protein sequence ID" value="KQL09821"/>
    <property type="gene ID" value="SETIT_008407mg"/>
</dbReference>
<proteinExistence type="inferred from homology"/>
<comment type="subcellular location">
    <subcellularLocation>
        <location evidence="1">Nucleus</location>
    </subcellularLocation>
</comment>
<dbReference type="EnsemblPlants" id="KQL09821">
    <property type="protein sequence ID" value="KQL09821"/>
    <property type="gene ID" value="SETIT_008407mg"/>
</dbReference>
<evidence type="ECO:0000256" key="1">
    <source>
        <dbReference type="RuleBase" id="RU367018"/>
    </source>
</evidence>
<feature type="compositionally biased region" description="Basic residues" evidence="2">
    <location>
        <begin position="638"/>
        <end position="648"/>
    </location>
</feature>
<reference evidence="6" key="1">
    <citation type="journal article" date="2012" name="Nat. Biotechnol.">
        <title>Reference genome sequence of the model plant Setaria.</title>
        <authorList>
            <person name="Bennetzen J.L."/>
            <person name="Schmutz J."/>
            <person name="Wang H."/>
            <person name="Percifield R."/>
            <person name="Hawkins J."/>
            <person name="Pontaroli A.C."/>
            <person name="Estep M."/>
            <person name="Feng L."/>
            <person name="Vaughn J.N."/>
            <person name="Grimwood J."/>
            <person name="Jenkins J."/>
            <person name="Barry K."/>
            <person name="Lindquist E."/>
            <person name="Hellsten U."/>
            <person name="Deshpande S."/>
            <person name="Wang X."/>
            <person name="Wu X."/>
            <person name="Mitros T."/>
            <person name="Triplett J."/>
            <person name="Yang X."/>
            <person name="Ye C.Y."/>
            <person name="Mauro-Herrera M."/>
            <person name="Wang L."/>
            <person name="Li P."/>
            <person name="Sharma M."/>
            <person name="Sharma R."/>
            <person name="Ronald P.C."/>
            <person name="Panaud O."/>
            <person name="Kellogg E.A."/>
            <person name="Brutnell T.P."/>
            <person name="Doust A.N."/>
            <person name="Tuskan G.A."/>
            <person name="Rokhsar D."/>
            <person name="Devos K.M."/>
        </authorList>
    </citation>
    <scope>NUCLEOTIDE SEQUENCE [LARGE SCALE GENOMIC DNA]</scope>
    <source>
        <strain evidence="6">cv. Yugu1</strain>
    </source>
</reference>
<feature type="compositionally biased region" description="Polar residues" evidence="2">
    <location>
        <begin position="1"/>
        <end position="10"/>
    </location>
</feature>
<evidence type="ECO:0000313" key="6">
    <source>
        <dbReference type="Proteomes" id="UP000004995"/>
    </source>
</evidence>
<feature type="region of interest" description="Disordered" evidence="2">
    <location>
        <begin position="619"/>
        <end position="660"/>
    </location>
</feature>
<comment type="similarity">
    <text evidence="1">Belongs to the FHY3/FAR1 family.</text>
</comment>
<comment type="function">
    <text evidence="1">Putative transcription activator involved in regulating light control of development.</text>
</comment>